<dbReference type="Gene3D" id="1.10.8.330">
    <property type="entry name" value="PG0816-like"/>
    <property type="match status" value="1"/>
</dbReference>
<gene>
    <name evidence="1" type="ORF">CLV62_1592</name>
</gene>
<dbReference type="OrthoDB" id="1079392at2"/>
<sequence>MKTTKNTSNTQQLSYYELSLLSFLKESHPQLGSDTNFIKTRAEEAAETYSNAIKNGMLPNQAEELANEVLFLGLHFSRHDTLVNILWNEFADTVPQSEAKELASRIQSECEEIFANYNLTDEYLGSEEYNLLYTELTGCIDIWLEENEL</sequence>
<organism evidence="1 2">
    <name type="scientific">Dysgonomonas alginatilytica</name>
    <dbReference type="NCBI Taxonomy" id="1605892"/>
    <lineage>
        <taxon>Bacteria</taxon>
        <taxon>Pseudomonadati</taxon>
        <taxon>Bacteroidota</taxon>
        <taxon>Bacteroidia</taxon>
        <taxon>Bacteroidales</taxon>
        <taxon>Dysgonomonadaceae</taxon>
        <taxon>Dysgonomonas</taxon>
    </lineage>
</organism>
<name>A0A2V3PH46_9BACT</name>
<evidence type="ECO:0000313" key="1">
    <source>
        <dbReference type="EMBL" id="PXV56877.1"/>
    </source>
</evidence>
<evidence type="ECO:0000313" key="2">
    <source>
        <dbReference type="Proteomes" id="UP000247973"/>
    </source>
</evidence>
<comment type="caution">
    <text evidence="1">The sequence shown here is derived from an EMBL/GenBank/DDBJ whole genome shotgun (WGS) entry which is preliminary data.</text>
</comment>
<proteinExistence type="predicted"/>
<dbReference type="InterPro" id="IPR036297">
    <property type="entry name" value="PG0816-like_sf"/>
</dbReference>
<dbReference type="AlphaFoldDB" id="A0A2V3PH46"/>
<dbReference type="Pfam" id="PF08989">
    <property type="entry name" value="DUF1896"/>
    <property type="match status" value="1"/>
</dbReference>
<dbReference type="RefSeq" id="WP_110312781.1">
    <property type="nucleotide sequence ID" value="NZ_QICL01000059.1"/>
</dbReference>
<dbReference type="Proteomes" id="UP000247973">
    <property type="component" value="Unassembled WGS sequence"/>
</dbReference>
<protein>
    <submittedName>
        <fullName evidence="1">Uncharacterized protein DUF1896</fullName>
    </submittedName>
</protein>
<reference evidence="1 2" key="1">
    <citation type="submission" date="2018-03" db="EMBL/GenBank/DDBJ databases">
        <title>Genomic Encyclopedia of Archaeal and Bacterial Type Strains, Phase II (KMG-II): from individual species to whole genera.</title>
        <authorList>
            <person name="Goeker M."/>
        </authorList>
    </citation>
    <scope>NUCLEOTIDE SEQUENCE [LARGE SCALE GENOMIC DNA]</scope>
    <source>
        <strain evidence="1 2">DSM 100214</strain>
    </source>
</reference>
<dbReference type="Gene3D" id="1.10.8.340">
    <property type="entry name" value="PG0816-like"/>
    <property type="match status" value="1"/>
</dbReference>
<accession>A0A2V3PH46</accession>
<dbReference type="EMBL" id="QICL01000059">
    <property type="protein sequence ID" value="PXV56877.1"/>
    <property type="molecule type" value="Genomic_DNA"/>
</dbReference>
<dbReference type="SUPFAM" id="SSF140753">
    <property type="entry name" value="PG0816-like"/>
    <property type="match status" value="1"/>
</dbReference>
<keyword evidence="2" id="KW-1185">Reference proteome</keyword>
<dbReference type="InterPro" id="IPR015082">
    <property type="entry name" value="DUF1896"/>
</dbReference>